<keyword evidence="5" id="KW-1185">Reference proteome</keyword>
<accession>A0AAD7P839</accession>
<dbReference type="PROSITE" id="PS50033">
    <property type="entry name" value="UBX"/>
    <property type="match status" value="1"/>
</dbReference>
<organism evidence="4 5">
    <name type="scientific">Quillaja saponaria</name>
    <name type="common">Soap bark tree</name>
    <dbReference type="NCBI Taxonomy" id="32244"/>
    <lineage>
        <taxon>Eukaryota</taxon>
        <taxon>Viridiplantae</taxon>
        <taxon>Streptophyta</taxon>
        <taxon>Embryophyta</taxon>
        <taxon>Tracheophyta</taxon>
        <taxon>Spermatophyta</taxon>
        <taxon>Magnoliopsida</taxon>
        <taxon>eudicotyledons</taxon>
        <taxon>Gunneridae</taxon>
        <taxon>Pentapetalae</taxon>
        <taxon>rosids</taxon>
        <taxon>fabids</taxon>
        <taxon>Fabales</taxon>
        <taxon>Quillajaceae</taxon>
        <taxon>Quillaja</taxon>
    </lineage>
</organism>
<proteinExistence type="predicted"/>
<dbReference type="Pfam" id="PF21021">
    <property type="entry name" value="FAF1"/>
    <property type="match status" value="1"/>
</dbReference>
<dbReference type="AlphaFoldDB" id="A0AAD7P839"/>
<evidence type="ECO:0000259" key="3">
    <source>
        <dbReference type="PROSITE" id="PS50033"/>
    </source>
</evidence>
<dbReference type="InterPro" id="IPR036249">
    <property type="entry name" value="Thioredoxin-like_sf"/>
</dbReference>
<dbReference type="SUPFAM" id="SSF54236">
    <property type="entry name" value="Ubiquitin-like"/>
    <property type="match status" value="1"/>
</dbReference>
<dbReference type="Pfam" id="PF00789">
    <property type="entry name" value="UBX"/>
    <property type="match status" value="1"/>
</dbReference>
<dbReference type="GO" id="GO:0043130">
    <property type="term" value="F:ubiquitin binding"/>
    <property type="evidence" value="ECO:0007669"/>
    <property type="project" value="TreeGrafter"/>
</dbReference>
<evidence type="ECO:0000256" key="1">
    <source>
        <dbReference type="ARBA" id="ARBA00022786"/>
    </source>
</evidence>
<dbReference type="EMBL" id="JARAOO010000013">
    <property type="protein sequence ID" value="KAJ7945838.1"/>
    <property type="molecule type" value="Genomic_DNA"/>
</dbReference>
<dbReference type="SUPFAM" id="SSF52833">
    <property type="entry name" value="Thioredoxin-like"/>
    <property type="match status" value="1"/>
</dbReference>
<dbReference type="InterPro" id="IPR050730">
    <property type="entry name" value="UBX_domain-protein"/>
</dbReference>
<dbReference type="KEGG" id="qsa:O6P43_030847"/>
<evidence type="ECO:0000256" key="2">
    <source>
        <dbReference type="SAM" id="MobiDB-lite"/>
    </source>
</evidence>
<dbReference type="InterPro" id="IPR001012">
    <property type="entry name" value="UBX_dom"/>
</dbReference>
<dbReference type="InterPro" id="IPR029071">
    <property type="entry name" value="Ubiquitin-like_domsf"/>
</dbReference>
<dbReference type="SMART" id="SM00594">
    <property type="entry name" value="UAS"/>
    <property type="match status" value="1"/>
</dbReference>
<dbReference type="PANTHER" id="PTHR23322:SF71">
    <property type="entry name" value="UBIQUITIN-ASSOCIATED (UBA) PROTEIN-RELATED"/>
    <property type="match status" value="1"/>
</dbReference>
<dbReference type="Gene3D" id="3.10.20.90">
    <property type="entry name" value="Phosphatidylinositol 3-kinase Catalytic Subunit, Chain A, domain 1"/>
    <property type="match status" value="1"/>
</dbReference>
<dbReference type="Gene3D" id="3.40.30.10">
    <property type="entry name" value="Glutaredoxin"/>
    <property type="match status" value="1"/>
</dbReference>
<dbReference type="Proteomes" id="UP001163823">
    <property type="component" value="Chromosome 13"/>
</dbReference>
<name>A0AAD7P839_QUISA</name>
<feature type="compositionally biased region" description="Polar residues" evidence="2">
    <location>
        <begin position="246"/>
        <end position="267"/>
    </location>
</feature>
<dbReference type="SMART" id="SM00166">
    <property type="entry name" value="UBX"/>
    <property type="match status" value="1"/>
</dbReference>
<dbReference type="CDD" id="cd01767">
    <property type="entry name" value="UBX"/>
    <property type="match status" value="1"/>
</dbReference>
<protein>
    <submittedName>
        <fullName evidence="4">Plant UBX domain-containing protein 10-like</fullName>
    </submittedName>
</protein>
<dbReference type="GO" id="GO:0036503">
    <property type="term" value="P:ERAD pathway"/>
    <property type="evidence" value="ECO:0007669"/>
    <property type="project" value="TreeGrafter"/>
</dbReference>
<sequence>MSRRTRDDGVFRRMVNLPRSIMGNFSRAIGHGIACMGRGGRRNQLLPSNFQFQHPQDSQILSEDYAFLSSLEQQYGSSHPFFYACSFMEALKIAEQDHKFLFIYLHLLEHPFTSIFCKETLCSDLVVQFLNVNFICWGSLTDRGEGFQMVATLQPASFPFCAVIAPAPSDCIAILQQIEGPISPVELVEILQRTVEEQGMAFGSDRAKQEEKIRADRRLREEQDAAYLAALQIDKGKEIQERIQKPTQAAKTTNYEKLGNNSTSKQYSKPKDSTTRTDSQHKETARTTKDLQPTQILIRFPNGERREQTFFATDKIQSIFRYIDSLNLPGFGNYRLVSNFPTKVYGVDQMGVTLKDSGLHPRASLFVEPV</sequence>
<dbReference type="InterPro" id="IPR049483">
    <property type="entry name" value="FAF1_2-like_UAS"/>
</dbReference>
<dbReference type="CDD" id="cd02958">
    <property type="entry name" value="UAS"/>
    <property type="match status" value="1"/>
</dbReference>
<evidence type="ECO:0000313" key="4">
    <source>
        <dbReference type="EMBL" id="KAJ7945838.1"/>
    </source>
</evidence>
<keyword evidence="1" id="KW-0833">Ubl conjugation pathway</keyword>
<feature type="region of interest" description="Disordered" evidence="2">
    <location>
        <begin position="246"/>
        <end position="292"/>
    </location>
</feature>
<comment type="caution">
    <text evidence="4">The sequence shown here is derived from an EMBL/GenBank/DDBJ whole genome shotgun (WGS) entry which is preliminary data.</text>
</comment>
<feature type="domain" description="UBX" evidence="3">
    <location>
        <begin position="289"/>
        <end position="367"/>
    </location>
</feature>
<reference evidence="4" key="1">
    <citation type="journal article" date="2023" name="Science">
        <title>Elucidation of the pathway for biosynthesis of saponin adjuvants from the soapbark tree.</title>
        <authorList>
            <person name="Reed J."/>
            <person name="Orme A."/>
            <person name="El-Demerdash A."/>
            <person name="Owen C."/>
            <person name="Martin L.B.B."/>
            <person name="Misra R.C."/>
            <person name="Kikuchi S."/>
            <person name="Rejzek M."/>
            <person name="Martin A.C."/>
            <person name="Harkess A."/>
            <person name="Leebens-Mack J."/>
            <person name="Louveau T."/>
            <person name="Stephenson M.J."/>
            <person name="Osbourn A."/>
        </authorList>
    </citation>
    <scope>NUCLEOTIDE SEQUENCE</scope>
    <source>
        <strain evidence="4">S10</strain>
    </source>
</reference>
<feature type="compositionally biased region" description="Basic and acidic residues" evidence="2">
    <location>
        <begin position="269"/>
        <end position="289"/>
    </location>
</feature>
<dbReference type="GO" id="GO:0005783">
    <property type="term" value="C:endoplasmic reticulum"/>
    <property type="evidence" value="ECO:0007669"/>
    <property type="project" value="TreeGrafter"/>
</dbReference>
<gene>
    <name evidence="4" type="ORF">O6P43_030847</name>
</gene>
<evidence type="ECO:0000313" key="5">
    <source>
        <dbReference type="Proteomes" id="UP001163823"/>
    </source>
</evidence>
<dbReference type="InterPro" id="IPR006577">
    <property type="entry name" value="UAS"/>
</dbReference>
<dbReference type="PANTHER" id="PTHR23322">
    <property type="entry name" value="FAS-ASSOCIATED PROTEIN"/>
    <property type="match status" value="1"/>
</dbReference>